<feature type="domain" description="AB hydrolase-1" evidence="1">
    <location>
        <begin position="66"/>
        <end position="171"/>
    </location>
</feature>
<keyword evidence="3" id="KW-1185">Reference proteome</keyword>
<sequence length="286" mass="31721">MISRVITALFMLFVCSDIQAQKPLIRAFQPANVVNKIPYGNNHKAGHYVQTKDAKIYYEVYGKGQPIVLLHGGLFGSTIEFADFIDQLKQKFQVIAISTRGHGKSELGTEPLTLEQRANDAMTVINAVTKDSVIVLGFSDGGYSAYKLGAMYPERVKKMIVIGAGEVRPGLREFKFTAKMAMEMDKPFWEQQLKLMPEPNRVEDLFTQVANCYNNVTVSKDLLSTIKCPVLVMAGDRDGGNPVERVVSAARSILNHQISIIPNTGHGCHNENFPATWASILPFLKN</sequence>
<dbReference type="InterPro" id="IPR050471">
    <property type="entry name" value="AB_hydrolase"/>
</dbReference>
<comment type="caution">
    <text evidence="2">The sequence shown here is derived from an EMBL/GenBank/DDBJ whole genome shotgun (WGS) entry which is preliminary data.</text>
</comment>
<dbReference type="Proteomes" id="UP001302222">
    <property type="component" value="Unassembled WGS sequence"/>
</dbReference>
<dbReference type="InterPro" id="IPR000073">
    <property type="entry name" value="AB_hydrolase_1"/>
</dbReference>
<evidence type="ECO:0000259" key="1">
    <source>
        <dbReference type="Pfam" id="PF00561"/>
    </source>
</evidence>
<dbReference type="InterPro" id="IPR029058">
    <property type="entry name" value="AB_hydrolase_fold"/>
</dbReference>
<name>A0ABU5SQ26_9BACT</name>
<proteinExistence type="predicted"/>
<dbReference type="PRINTS" id="PR00111">
    <property type="entry name" value="ABHYDROLASE"/>
</dbReference>
<dbReference type="RefSeq" id="WP_323689528.1">
    <property type="nucleotide sequence ID" value="NZ_JAYGIM010000021.1"/>
</dbReference>
<dbReference type="SUPFAM" id="SSF53474">
    <property type="entry name" value="alpha/beta-Hydrolases"/>
    <property type="match status" value="1"/>
</dbReference>
<dbReference type="PANTHER" id="PTHR43433">
    <property type="entry name" value="HYDROLASE, ALPHA/BETA FOLD FAMILY PROTEIN"/>
    <property type="match status" value="1"/>
</dbReference>
<dbReference type="Gene3D" id="3.40.50.1820">
    <property type="entry name" value="alpha/beta hydrolase"/>
    <property type="match status" value="1"/>
</dbReference>
<organism evidence="2 3">
    <name type="scientific">Arcicella lustrica</name>
    <dbReference type="NCBI Taxonomy" id="2984196"/>
    <lineage>
        <taxon>Bacteria</taxon>
        <taxon>Pseudomonadati</taxon>
        <taxon>Bacteroidota</taxon>
        <taxon>Cytophagia</taxon>
        <taxon>Cytophagales</taxon>
        <taxon>Flectobacillaceae</taxon>
        <taxon>Arcicella</taxon>
    </lineage>
</organism>
<protein>
    <submittedName>
        <fullName evidence="2">Alpha/beta hydrolase</fullName>
    </submittedName>
</protein>
<dbReference type="EMBL" id="JAYGIM010000021">
    <property type="protein sequence ID" value="MEA5429416.1"/>
    <property type="molecule type" value="Genomic_DNA"/>
</dbReference>
<evidence type="ECO:0000313" key="3">
    <source>
        <dbReference type="Proteomes" id="UP001302222"/>
    </source>
</evidence>
<accession>A0ABU5SQ26</accession>
<gene>
    <name evidence="2" type="ORF">VB798_22680</name>
</gene>
<keyword evidence="2" id="KW-0378">Hydrolase</keyword>
<evidence type="ECO:0000313" key="2">
    <source>
        <dbReference type="EMBL" id="MEA5429416.1"/>
    </source>
</evidence>
<dbReference type="GO" id="GO:0016787">
    <property type="term" value="F:hydrolase activity"/>
    <property type="evidence" value="ECO:0007669"/>
    <property type="project" value="UniProtKB-KW"/>
</dbReference>
<dbReference type="PANTHER" id="PTHR43433:SF5">
    <property type="entry name" value="AB HYDROLASE-1 DOMAIN-CONTAINING PROTEIN"/>
    <property type="match status" value="1"/>
</dbReference>
<dbReference type="Pfam" id="PF00561">
    <property type="entry name" value="Abhydrolase_1"/>
    <property type="match status" value="1"/>
</dbReference>
<reference evidence="2 3" key="1">
    <citation type="submission" date="2023-12" db="EMBL/GenBank/DDBJ databases">
        <title>Novel species of the genus Arcicella isolated from rivers.</title>
        <authorList>
            <person name="Lu H."/>
        </authorList>
    </citation>
    <scope>NUCLEOTIDE SEQUENCE [LARGE SCALE GENOMIC DNA]</scope>
    <source>
        <strain evidence="2 3">DC25W</strain>
    </source>
</reference>